<feature type="compositionally biased region" description="Pro residues" evidence="1">
    <location>
        <begin position="186"/>
        <end position="196"/>
    </location>
</feature>
<feature type="transmembrane region" description="Helical" evidence="2">
    <location>
        <begin position="89"/>
        <end position="114"/>
    </location>
</feature>
<sequence length="196" mass="20762">MSLIVAARYQTFDQAGVAAEHLQRHGYAGDQVHTFYVNTAGSHDRFPVGGDRREDPDATGGVIGVLLGASILGVLGAALTMLAVRNFEYSSLIVIAAGGVGAYVGALIGAMVAVGRVRRRRIRPNGGVSVVEEHPPVRAAGVLLAVTVSSDKETEVARLLRESGGQDVERANGRWENGKWQDFDPLVPPEPEPAAR</sequence>
<dbReference type="EMBL" id="NEVQ01000013">
    <property type="protein sequence ID" value="OZI55974.1"/>
    <property type="molecule type" value="Genomic_DNA"/>
</dbReference>
<name>A0A261U1Y1_9BORD</name>
<feature type="compositionally biased region" description="Basic and acidic residues" evidence="1">
    <location>
        <begin position="167"/>
        <end position="182"/>
    </location>
</feature>
<evidence type="ECO:0000256" key="2">
    <source>
        <dbReference type="SAM" id="Phobius"/>
    </source>
</evidence>
<reference evidence="3 4" key="1">
    <citation type="submission" date="2017-05" db="EMBL/GenBank/DDBJ databases">
        <title>Complete and WGS of Bordetella genogroups.</title>
        <authorList>
            <person name="Spilker T."/>
            <person name="LiPuma J."/>
        </authorList>
    </citation>
    <scope>NUCLEOTIDE SEQUENCE [LARGE SCALE GENOMIC DNA]</scope>
    <source>
        <strain evidence="3 4">AU9919</strain>
    </source>
</reference>
<evidence type="ECO:0008006" key="5">
    <source>
        <dbReference type="Google" id="ProtNLM"/>
    </source>
</evidence>
<dbReference type="OrthoDB" id="6369218at2"/>
<dbReference type="AlphaFoldDB" id="A0A261U1Y1"/>
<dbReference type="RefSeq" id="WP_094821042.1">
    <property type="nucleotide sequence ID" value="NZ_NEVO01000007.1"/>
</dbReference>
<evidence type="ECO:0000313" key="3">
    <source>
        <dbReference type="EMBL" id="OZI55974.1"/>
    </source>
</evidence>
<feature type="region of interest" description="Disordered" evidence="1">
    <location>
        <begin position="163"/>
        <end position="196"/>
    </location>
</feature>
<evidence type="ECO:0000313" key="4">
    <source>
        <dbReference type="Proteomes" id="UP000216885"/>
    </source>
</evidence>
<organism evidence="3 4">
    <name type="scientific">Bordetella genomosp. 4</name>
    <dbReference type="NCBI Taxonomy" id="463044"/>
    <lineage>
        <taxon>Bacteria</taxon>
        <taxon>Pseudomonadati</taxon>
        <taxon>Pseudomonadota</taxon>
        <taxon>Betaproteobacteria</taxon>
        <taxon>Burkholderiales</taxon>
        <taxon>Alcaligenaceae</taxon>
        <taxon>Bordetella</taxon>
    </lineage>
</organism>
<feature type="transmembrane region" description="Helical" evidence="2">
    <location>
        <begin position="62"/>
        <end position="83"/>
    </location>
</feature>
<dbReference type="Proteomes" id="UP000216885">
    <property type="component" value="Unassembled WGS sequence"/>
</dbReference>
<keyword evidence="2" id="KW-1133">Transmembrane helix</keyword>
<keyword evidence="2" id="KW-0472">Membrane</keyword>
<gene>
    <name evidence="3" type="ORF">CAL20_10980</name>
</gene>
<protein>
    <recommendedName>
        <fullName evidence="5">Glycine zipper family protein</fullName>
    </recommendedName>
</protein>
<evidence type="ECO:0000256" key="1">
    <source>
        <dbReference type="SAM" id="MobiDB-lite"/>
    </source>
</evidence>
<comment type="caution">
    <text evidence="3">The sequence shown here is derived from an EMBL/GenBank/DDBJ whole genome shotgun (WGS) entry which is preliminary data.</text>
</comment>
<accession>A0A261U1Y1</accession>
<keyword evidence="2" id="KW-0812">Transmembrane</keyword>
<proteinExistence type="predicted"/>
<keyword evidence="4" id="KW-1185">Reference proteome</keyword>